<proteinExistence type="predicted"/>
<evidence type="ECO:0000313" key="1">
    <source>
        <dbReference type="EMBL" id="ORC34486.1"/>
    </source>
</evidence>
<dbReference type="AlphaFoldDB" id="A0A1Y1RWD1"/>
<organism evidence="1 2">
    <name type="scientific">Marispirochaeta aestuarii</name>
    <dbReference type="NCBI Taxonomy" id="1963862"/>
    <lineage>
        <taxon>Bacteria</taxon>
        <taxon>Pseudomonadati</taxon>
        <taxon>Spirochaetota</taxon>
        <taxon>Spirochaetia</taxon>
        <taxon>Spirochaetales</taxon>
        <taxon>Spirochaetaceae</taxon>
        <taxon>Marispirochaeta</taxon>
    </lineage>
</organism>
<dbReference type="InterPro" id="IPR036746">
    <property type="entry name" value="TT1725-like_sf"/>
</dbReference>
<dbReference type="OrthoDB" id="9809023at2"/>
<dbReference type="Pfam" id="PF04456">
    <property type="entry name" value="DUF503"/>
    <property type="match status" value="1"/>
</dbReference>
<gene>
    <name evidence="1" type="ORF">B4O97_12655</name>
</gene>
<reference evidence="1 2" key="1">
    <citation type="submission" date="2017-03" db="EMBL/GenBank/DDBJ databases">
        <title>Draft Genome sequence of Marispirochaeta sp. strain JC444.</title>
        <authorList>
            <person name="Shivani Y."/>
            <person name="Subhash Y."/>
            <person name="Sasikala C."/>
            <person name="Ramana C."/>
        </authorList>
    </citation>
    <scope>NUCLEOTIDE SEQUENCE [LARGE SCALE GENOMIC DNA]</scope>
    <source>
        <strain evidence="1 2">JC444</strain>
    </source>
</reference>
<accession>A0A1Y1RWD1</accession>
<sequence length="95" mass="10904">MVVSMIQVVFELPEATSLKEKRQTLRSLKDRLIRKYKVSVAEIDLQDSLSFCHIGAAYVTNSREIGERVMQRVADFVEDTIPGRVHNIAVHSERF</sequence>
<protein>
    <recommendedName>
        <fullName evidence="3">Cytoplasmic protein</fullName>
    </recommendedName>
</protein>
<dbReference type="EMBL" id="MWQY01000013">
    <property type="protein sequence ID" value="ORC34486.1"/>
    <property type="molecule type" value="Genomic_DNA"/>
</dbReference>
<dbReference type="STRING" id="1963862.B4O97_12655"/>
<dbReference type="PANTHER" id="PTHR36441">
    <property type="entry name" value="HYPOTHETICAL CYTOSOLIC PROTEIN"/>
    <property type="match status" value="1"/>
</dbReference>
<dbReference type="PANTHER" id="PTHR36441:SF1">
    <property type="entry name" value="DUF503 DOMAIN-CONTAINING PROTEIN"/>
    <property type="match status" value="1"/>
</dbReference>
<evidence type="ECO:0000313" key="2">
    <source>
        <dbReference type="Proteomes" id="UP000192343"/>
    </source>
</evidence>
<dbReference type="SUPFAM" id="SSF103007">
    <property type="entry name" value="Hypothetical protein TT1725"/>
    <property type="match status" value="1"/>
</dbReference>
<comment type="caution">
    <text evidence="1">The sequence shown here is derived from an EMBL/GenBank/DDBJ whole genome shotgun (WGS) entry which is preliminary data.</text>
</comment>
<dbReference type="Gene3D" id="3.30.70.1120">
    <property type="entry name" value="TT1725-like"/>
    <property type="match status" value="1"/>
</dbReference>
<keyword evidence="2" id="KW-1185">Reference proteome</keyword>
<evidence type="ECO:0008006" key="3">
    <source>
        <dbReference type="Google" id="ProtNLM"/>
    </source>
</evidence>
<name>A0A1Y1RWD1_9SPIO</name>
<dbReference type="InterPro" id="IPR007546">
    <property type="entry name" value="DUF503"/>
</dbReference>
<dbReference type="Proteomes" id="UP000192343">
    <property type="component" value="Unassembled WGS sequence"/>
</dbReference>
<dbReference type="RefSeq" id="WP_083051329.1">
    <property type="nucleotide sequence ID" value="NZ_CAXXQO010000004.1"/>
</dbReference>